<dbReference type="Gene3D" id="3.40.50.300">
    <property type="entry name" value="P-loop containing nucleotide triphosphate hydrolases"/>
    <property type="match status" value="1"/>
</dbReference>
<evidence type="ECO:0000313" key="1">
    <source>
        <dbReference type="EMBL" id="PIS39524.1"/>
    </source>
</evidence>
<evidence type="ECO:0008006" key="3">
    <source>
        <dbReference type="Google" id="ProtNLM"/>
    </source>
</evidence>
<dbReference type="SUPFAM" id="SSF52540">
    <property type="entry name" value="P-loop containing nucleoside triphosphate hydrolases"/>
    <property type="match status" value="1"/>
</dbReference>
<proteinExistence type="predicted"/>
<dbReference type="Proteomes" id="UP000230088">
    <property type="component" value="Unassembled WGS sequence"/>
</dbReference>
<evidence type="ECO:0000313" key="2">
    <source>
        <dbReference type="Proteomes" id="UP000230088"/>
    </source>
</evidence>
<protein>
    <recommendedName>
        <fullName evidence="3">DNA polymerase III subunit delta</fullName>
    </recommendedName>
</protein>
<organism evidence="1 2">
    <name type="scientific">Candidatus Nealsonbacteria bacterium CG08_land_8_20_14_0_20_38_20</name>
    <dbReference type="NCBI Taxonomy" id="1974705"/>
    <lineage>
        <taxon>Bacteria</taxon>
        <taxon>Candidatus Nealsoniibacteriota</taxon>
    </lineage>
</organism>
<dbReference type="InterPro" id="IPR027417">
    <property type="entry name" value="P-loop_NTPase"/>
</dbReference>
<dbReference type="PANTHER" id="PTHR11669:SF8">
    <property type="entry name" value="DNA POLYMERASE III SUBUNIT DELTA"/>
    <property type="match status" value="1"/>
</dbReference>
<dbReference type="PANTHER" id="PTHR11669">
    <property type="entry name" value="REPLICATION FACTOR C / DNA POLYMERASE III GAMMA-TAU SUBUNIT"/>
    <property type="match status" value="1"/>
</dbReference>
<name>A0A2H0YM02_9BACT</name>
<dbReference type="AlphaFoldDB" id="A0A2H0YM02"/>
<dbReference type="EMBL" id="PEYD01000028">
    <property type="protein sequence ID" value="PIS39524.1"/>
    <property type="molecule type" value="Genomic_DNA"/>
</dbReference>
<reference evidence="2" key="1">
    <citation type="submission" date="2017-09" db="EMBL/GenBank/DDBJ databases">
        <title>Depth-based differentiation of microbial function through sediment-hosted aquifers and enrichment of novel symbionts in the deep terrestrial subsurface.</title>
        <authorList>
            <person name="Probst A.J."/>
            <person name="Ladd B."/>
            <person name="Jarett J.K."/>
            <person name="Geller-Mcgrath D.E."/>
            <person name="Sieber C.M.K."/>
            <person name="Emerson J.B."/>
            <person name="Anantharaman K."/>
            <person name="Thomas B.C."/>
            <person name="Malmstrom R."/>
            <person name="Stieglmeier M."/>
            <person name="Klingl A."/>
            <person name="Woyke T."/>
            <person name="Ryan C.M."/>
            <person name="Banfield J.F."/>
        </authorList>
    </citation>
    <scope>NUCLEOTIDE SEQUENCE [LARGE SCALE GENOMIC DNA]</scope>
</reference>
<dbReference type="InterPro" id="IPR050238">
    <property type="entry name" value="DNA_Rep/Repair_Clamp_Loader"/>
</dbReference>
<dbReference type="GO" id="GO:0006261">
    <property type="term" value="P:DNA-templated DNA replication"/>
    <property type="evidence" value="ECO:0007669"/>
    <property type="project" value="TreeGrafter"/>
</dbReference>
<dbReference type="Pfam" id="PF13177">
    <property type="entry name" value="DNA_pol3_delta2"/>
    <property type="match status" value="1"/>
</dbReference>
<accession>A0A2H0YM02</accession>
<gene>
    <name evidence="1" type="ORF">COT33_01485</name>
</gene>
<sequence length="296" mass="33356">MLIGHQKQWGILKKLAETGKLSHAYLFSGPEKLGKKKIALELLSLLFGKELGEAVHPDFVFIGPTEGEIKISQIRGLSWRLSLKNLSAPFKGAIIDNAHLMNFQAQTCLLKTLEEPRGKAILILVTQYPQSLLPTIISRCQTIKFYPAAGSEIENYLISKGLSEEKAKEIAEISLGRPGLAIDFLLKPEKIEEYRKAVSGIVKIANSNLAIRFQYAKKISENPAGSRFTGEILEIWLWYLRKILLSKIQGKEDANFKNFPISKLRNILQFGQRINFLAITQNINQRLALENLMLEL</sequence>
<comment type="caution">
    <text evidence="1">The sequence shown here is derived from an EMBL/GenBank/DDBJ whole genome shotgun (WGS) entry which is preliminary data.</text>
</comment>